<dbReference type="GeneID" id="112050332"/>
<gene>
    <name evidence="3" type="primary">LOC112050332</name>
</gene>
<proteinExistence type="predicted"/>
<protein>
    <submittedName>
        <fullName evidence="3">Uncharacterized protein LOC112050332</fullName>
    </submittedName>
</protein>
<name>A0ABM3LGG1_BICAN</name>
<keyword evidence="2" id="KW-1185">Reference proteome</keyword>
<organism evidence="2 3">
    <name type="scientific">Bicyclus anynana</name>
    <name type="common">Squinting bush brown butterfly</name>
    <dbReference type="NCBI Taxonomy" id="110368"/>
    <lineage>
        <taxon>Eukaryota</taxon>
        <taxon>Metazoa</taxon>
        <taxon>Ecdysozoa</taxon>
        <taxon>Arthropoda</taxon>
        <taxon>Hexapoda</taxon>
        <taxon>Insecta</taxon>
        <taxon>Pterygota</taxon>
        <taxon>Neoptera</taxon>
        <taxon>Endopterygota</taxon>
        <taxon>Lepidoptera</taxon>
        <taxon>Glossata</taxon>
        <taxon>Ditrysia</taxon>
        <taxon>Papilionoidea</taxon>
        <taxon>Nymphalidae</taxon>
        <taxon>Satyrinae</taxon>
        <taxon>Satyrini</taxon>
        <taxon>Mycalesina</taxon>
        <taxon>Bicyclus</taxon>
    </lineage>
</organism>
<feature type="transmembrane region" description="Helical" evidence="1">
    <location>
        <begin position="134"/>
        <end position="160"/>
    </location>
</feature>
<evidence type="ECO:0000256" key="1">
    <source>
        <dbReference type="SAM" id="Phobius"/>
    </source>
</evidence>
<keyword evidence="1" id="KW-1133">Transmembrane helix</keyword>
<feature type="transmembrane region" description="Helical" evidence="1">
    <location>
        <begin position="50"/>
        <end position="70"/>
    </location>
</feature>
<evidence type="ECO:0000313" key="2">
    <source>
        <dbReference type="Proteomes" id="UP001652582"/>
    </source>
</evidence>
<keyword evidence="1" id="KW-0472">Membrane</keyword>
<dbReference type="Proteomes" id="UP001652582">
    <property type="component" value="Chromosome 6"/>
</dbReference>
<reference evidence="3" key="1">
    <citation type="submission" date="2025-08" db="UniProtKB">
        <authorList>
            <consortium name="RefSeq"/>
        </authorList>
    </citation>
    <scope>IDENTIFICATION</scope>
</reference>
<evidence type="ECO:0000313" key="3">
    <source>
        <dbReference type="RefSeq" id="XP_052738148.1"/>
    </source>
</evidence>
<keyword evidence="1" id="KW-0812">Transmembrane</keyword>
<accession>A0ABM3LGG1</accession>
<feature type="transmembrane region" description="Helical" evidence="1">
    <location>
        <begin position="172"/>
        <end position="192"/>
    </location>
</feature>
<sequence>MDLQLEKLSVDIIDEDFANIFSSVHFLQAIIGRLNVNIKYGFVTAPSKLYVIYSIVVSTAAILSLIGLVLQCEYADYFIIAEPYFTMGHVFNMIVVLKTVVRDLNGVSICEFYVKLQKIDRDLNFKGGKCNKTLAIYVTILTVVLCTHIFVAILVLNLYYMNSFCPYTTFMLWPEMIAIVDMILILTIIYYVSIRVNYINVTLETFKDKPLNEVIAERRVYDKKSADEVIWNHLLNGMNSVSTVMADFIELYQYQVSKEVIRGNPGNVDTLGKANTFNNFKTMHPITFIVCHVVPPIPFNHKRPALPHHKPSF</sequence>
<dbReference type="RefSeq" id="XP_052738148.1">
    <property type="nucleotide sequence ID" value="XM_052882188.1"/>
</dbReference>